<gene>
    <name evidence="2" type="ORF">P5W92_33990</name>
</gene>
<sequence>MRKFTVTVALIGLTALGVTAPTAAAQATENTVAANGCATKTTPRDGKMYAWDTLDCQGPSMYSATGNSNYWGAADTDKASSVINRGFLGGLDVVMFFRNTNQSGPHTCLTPGELYADDLRDNRFTDGSVVTNAISSHKWVTRSACSVFLT</sequence>
<evidence type="ECO:0000256" key="1">
    <source>
        <dbReference type="SAM" id="SignalP"/>
    </source>
</evidence>
<name>A0ABT7DI91_9ACTN</name>
<evidence type="ECO:0000313" key="3">
    <source>
        <dbReference type="Proteomes" id="UP001237194"/>
    </source>
</evidence>
<proteinExistence type="predicted"/>
<comment type="caution">
    <text evidence="2">The sequence shown here is derived from an EMBL/GenBank/DDBJ whole genome shotgun (WGS) entry which is preliminary data.</text>
</comment>
<feature type="signal peptide" evidence="1">
    <location>
        <begin position="1"/>
        <end position="24"/>
    </location>
</feature>
<keyword evidence="1" id="KW-0732">Signal</keyword>
<dbReference type="Proteomes" id="UP001237194">
    <property type="component" value="Unassembled WGS sequence"/>
</dbReference>
<dbReference type="Gene3D" id="2.60.20.10">
    <property type="entry name" value="Crystallins"/>
    <property type="match status" value="1"/>
</dbReference>
<keyword evidence="3" id="KW-1185">Reference proteome</keyword>
<protein>
    <submittedName>
        <fullName evidence="2">Peptidase inhibitor family I36 protein</fullName>
    </submittedName>
</protein>
<dbReference type="RefSeq" id="WP_283901362.1">
    <property type="nucleotide sequence ID" value="NZ_JARWAF010000023.1"/>
</dbReference>
<accession>A0ABT7DI91</accession>
<reference evidence="2 3" key="1">
    <citation type="submission" date="2023-04" db="EMBL/GenBank/DDBJ databases">
        <title>A novel species of the genus Streptomyces: Streptomyces pakalii sp. nov. isolated from a Mexican soil jungle.</title>
        <authorList>
            <person name="Chavez-Hernandez M.A."/>
            <person name="Ortiz-Alvarez J."/>
            <person name="Villa-Tanaca L."/>
            <person name="Hernandez-Rodriguez C."/>
        </authorList>
    </citation>
    <scope>NUCLEOTIDE SEQUENCE [LARGE SCALE GENOMIC DNA]</scope>
    <source>
        <strain evidence="2 3">ENCB-J15</strain>
    </source>
</reference>
<evidence type="ECO:0000313" key="2">
    <source>
        <dbReference type="EMBL" id="MDJ1645383.1"/>
    </source>
</evidence>
<feature type="chain" id="PRO_5046941780" evidence="1">
    <location>
        <begin position="25"/>
        <end position="150"/>
    </location>
</feature>
<dbReference type="EMBL" id="JARWAF010000023">
    <property type="protein sequence ID" value="MDJ1645383.1"/>
    <property type="molecule type" value="Genomic_DNA"/>
</dbReference>
<organism evidence="2 3">
    <name type="scientific">Streptomyces pakalii</name>
    <dbReference type="NCBI Taxonomy" id="3036494"/>
    <lineage>
        <taxon>Bacteria</taxon>
        <taxon>Bacillati</taxon>
        <taxon>Actinomycetota</taxon>
        <taxon>Actinomycetes</taxon>
        <taxon>Kitasatosporales</taxon>
        <taxon>Streptomycetaceae</taxon>
        <taxon>Streptomyces</taxon>
    </lineage>
</organism>
<dbReference type="Pfam" id="PF03995">
    <property type="entry name" value="Inhibitor_I36"/>
    <property type="match status" value="1"/>
</dbReference>